<proteinExistence type="predicted"/>
<protein>
    <submittedName>
        <fullName evidence="2">Uncharacterized protein</fullName>
    </submittedName>
</protein>
<evidence type="ECO:0000313" key="3">
    <source>
        <dbReference type="Proteomes" id="UP000219286"/>
    </source>
</evidence>
<evidence type="ECO:0000256" key="1">
    <source>
        <dbReference type="SAM" id="MobiDB-lite"/>
    </source>
</evidence>
<name>A0A2H2ZJ72_TRIPA</name>
<comment type="caution">
    <text evidence="2">The sequence shown here is derived from an EMBL/GenBank/DDBJ whole genome shotgun (WGS) entry which is preliminary data.</text>
</comment>
<keyword evidence="3" id="KW-1185">Reference proteome</keyword>
<dbReference type="EMBL" id="LFMI01000731">
    <property type="protein sequence ID" value="OTA06893.1"/>
    <property type="molecule type" value="Genomic_DNA"/>
</dbReference>
<organism evidence="2 3">
    <name type="scientific">Trichoderma parareesei</name>
    <name type="common">Filamentous fungus</name>
    <dbReference type="NCBI Taxonomy" id="858221"/>
    <lineage>
        <taxon>Eukaryota</taxon>
        <taxon>Fungi</taxon>
        <taxon>Dikarya</taxon>
        <taxon>Ascomycota</taxon>
        <taxon>Pezizomycotina</taxon>
        <taxon>Sordariomycetes</taxon>
        <taxon>Hypocreomycetidae</taxon>
        <taxon>Hypocreales</taxon>
        <taxon>Hypocreaceae</taxon>
        <taxon>Trichoderma</taxon>
    </lineage>
</organism>
<sequence length="141" mass="15664">METKDDAGEKAEFRRAGNDERRQISGPGRQEKDGDGDGPKTRRAEAASPVEEVWTRAVQWEGRGGAVRLWPCAPGWTRCRGVRKTGTKCGVHMCEVPGSQLQLDDYYYSYKEQRKQQQAERGILGSLQSRPDQSVLGGPGL</sequence>
<reference evidence="2 3" key="1">
    <citation type="journal article" date="2015" name="Genome Announc.">
        <title>Genome sequence and annotation of Trichoderma parareesei, the ancestor of the cellulase producer Trichoderma reesei.</title>
        <authorList>
            <person name="Yang D."/>
            <person name="Pomraning K."/>
            <person name="Kopchinskiy A."/>
            <person name="Karimi Aghcheh R."/>
            <person name="Atanasova L."/>
            <person name="Chenthamara K."/>
            <person name="Baker S.E."/>
            <person name="Zhang R."/>
            <person name="Shen Q."/>
            <person name="Freitag M."/>
            <person name="Kubicek C.P."/>
            <person name="Druzhinina I.S."/>
        </authorList>
    </citation>
    <scope>NUCLEOTIDE SEQUENCE [LARGE SCALE GENOMIC DNA]</scope>
    <source>
        <strain evidence="2 3">CBS 125925</strain>
    </source>
</reference>
<evidence type="ECO:0000313" key="2">
    <source>
        <dbReference type="EMBL" id="OTA06893.1"/>
    </source>
</evidence>
<accession>A0A2H2ZJ72</accession>
<gene>
    <name evidence="2" type="ORF">A9Z42_0076890</name>
</gene>
<dbReference type="Proteomes" id="UP000219286">
    <property type="component" value="Unassembled WGS sequence"/>
</dbReference>
<dbReference type="AlphaFoldDB" id="A0A2H2ZJ72"/>
<feature type="region of interest" description="Disordered" evidence="1">
    <location>
        <begin position="1"/>
        <end position="50"/>
    </location>
</feature>
<feature type="compositionally biased region" description="Basic and acidic residues" evidence="1">
    <location>
        <begin position="1"/>
        <end position="45"/>
    </location>
</feature>
<feature type="region of interest" description="Disordered" evidence="1">
    <location>
        <begin position="118"/>
        <end position="141"/>
    </location>
</feature>